<name>A0A1M4VS38_9BACL</name>
<dbReference type="GO" id="GO:0022857">
    <property type="term" value="F:transmembrane transporter activity"/>
    <property type="evidence" value="ECO:0007669"/>
    <property type="project" value="InterPro"/>
</dbReference>
<feature type="transmembrane region" description="Helical" evidence="7">
    <location>
        <begin position="238"/>
        <end position="256"/>
    </location>
</feature>
<organism evidence="9 10">
    <name type="scientific">Seinonella peptonophila</name>
    <dbReference type="NCBI Taxonomy" id="112248"/>
    <lineage>
        <taxon>Bacteria</taxon>
        <taxon>Bacillati</taxon>
        <taxon>Bacillota</taxon>
        <taxon>Bacilli</taxon>
        <taxon>Bacillales</taxon>
        <taxon>Thermoactinomycetaceae</taxon>
        <taxon>Seinonella</taxon>
    </lineage>
</organism>
<dbReference type="InterPro" id="IPR036259">
    <property type="entry name" value="MFS_trans_sf"/>
</dbReference>
<evidence type="ECO:0000256" key="1">
    <source>
        <dbReference type="ARBA" id="ARBA00004651"/>
    </source>
</evidence>
<evidence type="ECO:0000259" key="8">
    <source>
        <dbReference type="PROSITE" id="PS50850"/>
    </source>
</evidence>
<dbReference type="CDD" id="cd17324">
    <property type="entry name" value="MFS_NepI_like"/>
    <property type="match status" value="1"/>
</dbReference>
<dbReference type="GO" id="GO:0005886">
    <property type="term" value="C:plasma membrane"/>
    <property type="evidence" value="ECO:0007669"/>
    <property type="project" value="UniProtKB-SubCell"/>
</dbReference>
<dbReference type="PANTHER" id="PTHR43124:SF10">
    <property type="entry name" value="PURINE EFFLUX PUMP PBUE"/>
    <property type="match status" value="1"/>
</dbReference>
<dbReference type="SUPFAM" id="SSF103473">
    <property type="entry name" value="MFS general substrate transporter"/>
    <property type="match status" value="1"/>
</dbReference>
<evidence type="ECO:0000256" key="6">
    <source>
        <dbReference type="ARBA" id="ARBA00023136"/>
    </source>
</evidence>
<dbReference type="RefSeq" id="WP_073154060.1">
    <property type="nucleotide sequence ID" value="NZ_FQVL01000002.1"/>
</dbReference>
<keyword evidence="4 7" id="KW-0812">Transmembrane</keyword>
<dbReference type="OrthoDB" id="2727100at2"/>
<feature type="transmembrane region" description="Helical" evidence="7">
    <location>
        <begin position="200"/>
        <end position="218"/>
    </location>
</feature>
<evidence type="ECO:0000313" key="10">
    <source>
        <dbReference type="Proteomes" id="UP000184476"/>
    </source>
</evidence>
<keyword evidence="3" id="KW-1003">Cell membrane</keyword>
<feature type="transmembrane region" description="Helical" evidence="7">
    <location>
        <begin position="129"/>
        <end position="149"/>
    </location>
</feature>
<dbReference type="PROSITE" id="PS50850">
    <property type="entry name" value="MFS"/>
    <property type="match status" value="1"/>
</dbReference>
<comment type="subcellular location">
    <subcellularLocation>
        <location evidence="1">Cell membrane</location>
        <topology evidence="1">Multi-pass membrane protein</topology>
    </subcellularLocation>
</comment>
<evidence type="ECO:0000256" key="2">
    <source>
        <dbReference type="ARBA" id="ARBA00022448"/>
    </source>
</evidence>
<feature type="transmembrane region" description="Helical" evidence="7">
    <location>
        <begin position="71"/>
        <end position="88"/>
    </location>
</feature>
<gene>
    <name evidence="9" type="ORF">SAMN05444392_102503</name>
</gene>
<proteinExistence type="predicted"/>
<dbReference type="AlphaFoldDB" id="A0A1M4VS38"/>
<dbReference type="EMBL" id="FQVL01000002">
    <property type="protein sequence ID" value="SHE71660.1"/>
    <property type="molecule type" value="Genomic_DNA"/>
</dbReference>
<protein>
    <submittedName>
        <fullName evidence="9">MFS transporter, DHA1 family, putative efflux transporter</fullName>
    </submittedName>
</protein>
<feature type="transmembrane region" description="Helical" evidence="7">
    <location>
        <begin position="155"/>
        <end position="179"/>
    </location>
</feature>
<keyword evidence="5 7" id="KW-1133">Transmembrane helix</keyword>
<sequence>MKNSSIYLLALGAFITGTSEMIVAGIVDLIAHDLRVSIALAGQLVTAFSLAFAIGTPIVITISSRWERKKVLLGTLVVFIIGNLFTVIGSNITVIMLARILLGISFGAFSIIAFSVASRLTTSDKIGRAISTIALGISTSLVIGVPIGVSVGSMFGWRTIFGLLGVITVFLMIVIARFIPSLPGEEPLPIKQQLSILKNPKIVGGLLIFFFLISGYGASYTYLAPFLQETVNINTSTISISMFILGIFAMIGTRLSGYGADHWGAVKIITFSLLIHIISLMILPILSVTVVAVVVIMAIWVGAANSTFPALQTYFIQQTPQSADLALSLSSSVAQLGLALGAGAGGLVINATKSVYYNPWVSSLIVMIALVVAWITFSMKAKYPTKILTKS</sequence>
<evidence type="ECO:0000256" key="4">
    <source>
        <dbReference type="ARBA" id="ARBA00022692"/>
    </source>
</evidence>
<dbReference type="Gene3D" id="1.20.1250.20">
    <property type="entry name" value="MFS general substrate transporter like domains"/>
    <property type="match status" value="1"/>
</dbReference>
<feature type="domain" description="Major facilitator superfamily (MFS) profile" evidence="8">
    <location>
        <begin position="5"/>
        <end position="381"/>
    </location>
</feature>
<accession>A0A1M4VS38</accession>
<dbReference type="InterPro" id="IPR020846">
    <property type="entry name" value="MFS_dom"/>
</dbReference>
<reference evidence="9 10" key="1">
    <citation type="submission" date="2016-11" db="EMBL/GenBank/DDBJ databases">
        <authorList>
            <person name="Jaros S."/>
            <person name="Januszkiewicz K."/>
            <person name="Wedrychowicz H."/>
        </authorList>
    </citation>
    <scope>NUCLEOTIDE SEQUENCE [LARGE SCALE GENOMIC DNA]</scope>
    <source>
        <strain evidence="9 10">DSM 44666</strain>
    </source>
</reference>
<dbReference type="InterPro" id="IPR011701">
    <property type="entry name" value="MFS"/>
</dbReference>
<feature type="transmembrane region" description="Helical" evidence="7">
    <location>
        <begin position="360"/>
        <end position="377"/>
    </location>
</feature>
<keyword evidence="6 7" id="KW-0472">Membrane</keyword>
<dbReference type="Proteomes" id="UP000184476">
    <property type="component" value="Unassembled WGS sequence"/>
</dbReference>
<feature type="transmembrane region" description="Helical" evidence="7">
    <location>
        <begin position="268"/>
        <end position="301"/>
    </location>
</feature>
<evidence type="ECO:0000256" key="5">
    <source>
        <dbReference type="ARBA" id="ARBA00022989"/>
    </source>
</evidence>
<feature type="transmembrane region" description="Helical" evidence="7">
    <location>
        <begin position="94"/>
        <end position="117"/>
    </location>
</feature>
<dbReference type="STRING" id="112248.SAMN05444392_102503"/>
<evidence type="ECO:0000313" key="9">
    <source>
        <dbReference type="EMBL" id="SHE71660.1"/>
    </source>
</evidence>
<dbReference type="InterPro" id="IPR050189">
    <property type="entry name" value="MFS_Efflux_Transporters"/>
</dbReference>
<keyword evidence="2" id="KW-0813">Transport</keyword>
<dbReference type="Pfam" id="PF07690">
    <property type="entry name" value="MFS_1"/>
    <property type="match status" value="1"/>
</dbReference>
<evidence type="ECO:0000256" key="3">
    <source>
        <dbReference type="ARBA" id="ARBA00022475"/>
    </source>
</evidence>
<evidence type="ECO:0000256" key="7">
    <source>
        <dbReference type="SAM" id="Phobius"/>
    </source>
</evidence>
<dbReference type="PANTHER" id="PTHR43124">
    <property type="entry name" value="PURINE EFFLUX PUMP PBUE"/>
    <property type="match status" value="1"/>
</dbReference>
<feature type="transmembrane region" description="Helical" evidence="7">
    <location>
        <begin position="7"/>
        <end position="31"/>
    </location>
</feature>
<keyword evidence="10" id="KW-1185">Reference proteome</keyword>
<feature type="transmembrane region" description="Helical" evidence="7">
    <location>
        <begin position="37"/>
        <end position="59"/>
    </location>
</feature>